<dbReference type="Proteomes" id="UP000002051">
    <property type="component" value="Chromosome 6"/>
</dbReference>
<keyword evidence="4" id="KW-1185">Reference proteome</keyword>
<gene>
    <name evidence="2" type="ordered locus">MTR_6g012330</name>
</gene>
<dbReference type="EMBL" id="CM001222">
    <property type="protein sequence ID" value="AES74713.1"/>
    <property type="molecule type" value="Genomic_DNA"/>
</dbReference>
<protein>
    <submittedName>
        <fullName evidence="2 3">Uncharacterized protein</fullName>
    </submittedName>
</protein>
<evidence type="ECO:0000313" key="4">
    <source>
        <dbReference type="Proteomes" id="UP000002051"/>
    </source>
</evidence>
<name>G7KKU2_MEDTR</name>
<reference evidence="2 4" key="2">
    <citation type="journal article" date="2014" name="BMC Genomics">
        <title>An improved genome release (version Mt4.0) for the model legume Medicago truncatula.</title>
        <authorList>
            <person name="Tang H."/>
            <person name="Krishnakumar V."/>
            <person name="Bidwell S."/>
            <person name="Rosen B."/>
            <person name="Chan A."/>
            <person name="Zhou S."/>
            <person name="Gentzbittel L."/>
            <person name="Childs K.L."/>
            <person name="Yandell M."/>
            <person name="Gundlach H."/>
            <person name="Mayer K.F."/>
            <person name="Schwartz D.C."/>
            <person name="Town C.D."/>
        </authorList>
    </citation>
    <scope>GENOME REANNOTATION</scope>
    <source>
        <strain evidence="3 4">cv. Jemalong A17</strain>
    </source>
</reference>
<accession>G7KKU2</accession>
<evidence type="ECO:0000256" key="1">
    <source>
        <dbReference type="SAM" id="MobiDB-lite"/>
    </source>
</evidence>
<feature type="region of interest" description="Disordered" evidence="1">
    <location>
        <begin position="44"/>
        <end position="63"/>
    </location>
</feature>
<dbReference type="PaxDb" id="3880-AES74713"/>
<reference evidence="2 4" key="1">
    <citation type="journal article" date="2011" name="Nature">
        <title>The Medicago genome provides insight into the evolution of rhizobial symbioses.</title>
        <authorList>
            <person name="Young N.D."/>
            <person name="Debelle F."/>
            <person name="Oldroyd G.E."/>
            <person name="Geurts R."/>
            <person name="Cannon S.B."/>
            <person name="Udvardi M.K."/>
            <person name="Benedito V.A."/>
            <person name="Mayer K.F."/>
            <person name="Gouzy J."/>
            <person name="Schoof H."/>
            <person name="Van de Peer Y."/>
            <person name="Proost S."/>
            <person name="Cook D.R."/>
            <person name="Meyers B.C."/>
            <person name="Spannagl M."/>
            <person name="Cheung F."/>
            <person name="De Mita S."/>
            <person name="Krishnakumar V."/>
            <person name="Gundlach H."/>
            <person name="Zhou S."/>
            <person name="Mudge J."/>
            <person name="Bharti A.K."/>
            <person name="Murray J.D."/>
            <person name="Naoumkina M.A."/>
            <person name="Rosen B."/>
            <person name="Silverstein K.A."/>
            <person name="Tang H."/>
            <person name="Rombauts S."/>
            <person name="Zhao P.X."/>
            <person name="Zhou P."/>
            <person name="Barbe V."/>
            <person name="Bardou P."/>
            <person name="Bechner M."/>
            <person name="Bellec A."/>
            <person name="Berger A."/>
            <person name="Berges H."/>
            <person name="Bidwell S."/>
            <person name="Bisseling T."/>
            <person name="Choisne N."/>
            <person name="Couloux A."/>
            <person name="Denny R."/>
            <person name="Deshpande S."/>
            <person name="Dai X."/>
            <person name="Doyle J.J."/>
            <person name="Dudez A.M."/>
            <person name="Farmer A.D."/>
            <person name="Fouteau S."/>
            <person name="Franken C."/>
            <person name="Gibelin C."/>
            <person name="Gish J."/>
            <person name="Goldstein S."/>
            <person name="Gonzalez A.J."/>
            <person name="Green P.J."/>
            <person name="Hallab A."/>
            <person name="Hartog M."/>
            <person name="Hua A."/>
            <person name="Humphray S.J."/>
            <person name="Jeong D.H."/>
            <person name="Jing Y."/>
            <person name="Jocker A."/>
            <person name="Kenton S.M."/>
            <person name="Kim D.J."/>
            <person name="Klee K."/>
            <person name="Lai H."/>
            <person name="Lang C."/>
            <person name="Lin S."/>
            <person name="Macmil S.L."/>
            <person name="Magdelenat G."/>
            <person name="Matthews L."/>
            <person name="McCorrison J."/>
            <person name="Monaghan E.L."/>
            <person name="Mun J.H."/>
            <person name="Najar F.Z."/>
            <person name="Nicholson C."/>
            <person name="Noirot C."/>
            <person name="O'Bleness M."/>
            <person name="Paule C.R."/>
            <person name="Poulain J."/>
            <person name="Prion F."/>
            <person name="Qin B."/>
            <person name="Qu C."/>
            <person name="Retzel E.F."/>
            <person name="Riddle C."/>
            <person name="Sallet E."/>
            <person name="Samain S."/>
            <person name="Samson N."/>
            <person name="Sanders I."/>
            <person name="Saurat O."/>
            <person name="Scarpelli C."/>
            <person name="Schiex T."/>
            <person name="Segurens B."/>
            <person name="Severin A.J."/>
            <person name="Sherrier D.J."/>
            <person name="Shi R."/>
            <person name="Sims S."/>
            <person name="Singer S.R."/>
            <person name="Sinharoy S."/>
            <person name="Sterck L."/>
            <person name="Viollet A."/>
            <person name="Wang B.B."/>
            <person name="Wang K."/>
            <person name="Wang M."/>
            <person name="Wang X."/>
            <person name="Warfsmann J."/>
            <person name="Weissenbach J."/>
            <person name="White D.D."/>
            <person name="White J.D."/>
            <person name="Wiley G.B."/>
            <person name="Wincker P."/>
            <person name="Xing Y."/>
            <person name="Yang L."/>
            <person name="Yao Z."/>
            <person name="Ying F."/>
            <person name="Zhai J."/>
            <person name="Zhou L."/>
            <person name="Zuber A."/>
            <person name="Denarie J."/>
            <person name="Dixon R.A."/>
            <person name="May G.D."/>
            <person name="Schwartz D.C."/>
            <person name="Rogers J."/>
            <person name="Quetier F."/>
            <person name="Town C.D."/>
            <person name="Roe B.A."/>
        </authorList>
    </citation>
    <scope>NUCLEOTIDE SEQUENCE [LARGE SCALE GENOMIC DNA]</scope>
    <source>
        <strain evidence="2">A17</strain>
        <strain evidence="3 4">cv. Jemalong A17</strain>
    </source>
</reference>
<dbReference type="EnsemblPlants" id="AES74713">
    <property type="protein sequence ID" value="AES74713"/>
    <property type="gene ID" value="MTR_6g012330"/>
</dbReference>
<evidence type="ECO:0000313" key="2">
    <source>
        <dbReference type="EMBL" id="AES74713.1"/>
    </source>
</evidence>
<organism evidence="2 4">
    <name type="scientific">Medicago truncatula</name>
    <name type="common">Barrel medic</name>
    <name type="synonym">Medicago tribuloides</name>
    <dbReference type="NCBI Taxonomy" id="3880"/>
    <lineage>
        <taxon>Eukaryota</taxon>
        <taxon>Viridiplantae</taxon>
        <taxon>Streptophyta</taxon>
        <taxon>Embryophyta</taxon>
        <taxon>Tracheophyta</taxon>
        <taxon>Spermatophyta</taxon>
        <taxon>Magnoliopsida</taxon>
        <taxon>eudicotyledons</taxon>
        <taxon>Gunneridae</taxon>
        <taxon>Pentapetalae</taxon>
        <taxon>rosids</taxon>
        <taxon>fabids</taxon>
        <taxon>Fabales</taxon>
        <taxon>Fabaceae</taxon>
        <taxon>Papilionoideae</taxon>
        <taxon>50 kb inversion clade</taxon>
        <taxon>NPAAA clade</taxon>
        <taxon>Hologalegina</taxon>
        <taxon>IRL clade</taxon>
        <taxon>Trifolieae</taxon>
        <taxon>Medicago</taxon>
    </lineage>
</organism>
<reference evidence="3" key="3">
    <citation type="submission" date="2015-04" db="UniProtKB">
        <authorList>
            <consortium name="EnsemblPlants"/>
        </authorList>
    </citation>
    <scope>IDENTIFICATION</scope>
    <source>
        <strain evidence="3">cv. Jemalong A17</strain>
    </source>
</reference>
<sequence>MCLKVRANLTSKVGFIRKSWTPNFNKVSELVEFKDHLPILTPSPKSDGRERMYWKKSKCTSER</sequence>
<dbReference type="AlphaFoldDB" id="G7KKU2"/>
<feature type="compositionally biased region" description="Basic and acidic residues" evidence="1">
    <location>
        <begin position="46"/>
        <end position="63"/>
    </location>
</feature>
<dbReference type="HOGENOM" id="CLU_2889180_0_0_1"/>
<evidence type="ECO:0000313" key="3">
    <source>
        <dbReference type="EnsemblPlants" id="AES74713"/>
    </source>
</evidence>
<proteinExistence type="predicted"/>